<dbReference type="OrthoDB" id="9776552at2"/>
<protein>
    <submittedName>
        <fullName evidence="1">Uncharacterized protein</fullName>
    </submittedName>
</protein>
<evidence type="ECO:0000313" key="2">
    <source>
        <dbReference type="Proteomes" id="UP000187651"/>
    </source>
</evidence>
<sequence>MKKDRKEKIKRILHSKAFILCFTFLFLILSTLSIAWYYGKYKPFHKYYVLMEKSPYFTGTKGQPYNKDNAVWDGEKYTLSVCMPAYLLWADGNLAISSPMELVGPDPENPGKMMYVMGDHGLIIWLEDFTGNIKELGVILDGRQIYLEDSRTARYEEYQPYVDENTDKIDILFRKAEDLWGLEMPWKE</sequence>
<keyword evidence="2" id="KW-1185">Reference proteome</keyword>
<reference evidence="2" key="1">
    <citation type="submission" date="2016-10" db="EMBL/GenBank/DDBJ databases">
        <authorList>
            <person name="Varghese N."/>
            <person name="Submissions S."/>
        </authorList>
    </citation>
    <scope>NUCLEOTIDE SEQUENCE [LARGE SCALE GENOMIC DNA]</scope>
    <source>
        <strain evidence="2">M83</strain>
    </source>
</reference>
<dbReference type="Proteomes" id="UP000187651">
    <property type="component" value="Unassembled WGS sequence"/>
</dbReference>
<evidence type="ECO:0000313" key="1">
    <source>
        <dbReference type="EMBL" id="SDM42078.1"/>
    </source>
</evidence>
<accession>A0A1G9T377</accession>
<name>A0A1G9T377_9FIRM</name>
<proteinExistence type="predicted"/>
<organism evidence="1 2">
    <name type="scientific">Lachnospira pectinoschiza</name>
    <dbReference type="NCBI Taxonomy" id="28052"/>
    <lineage>
        <taxon>Bacteria</taxon>
        <taxon>Bacillati</taxon>
        <taxon>Bacillota</taxon>
        <taxon>Clostridia</taxon>
        <taxon>Lachnospirales</taxon>
        <taxon>Lachnospiraceae</taxon>
        <taxon>Lachnospira</taxon>
    </lineage>
</organism>
<dbReference type="AlphaFoldDB" id="A0A1G9T377"/>
<dbReference type="RefSeq" id="WP_074520497.1">
    <property type="nucleotide sequence ID" value="NZ_FNHZ01000001.1"/>
</dbReference>
<gene>
    <name evidence="1" type="ORF">SAMN05216544_0193</name>
</gene>
<dbReference type="EMBL" id="FNHZ01000001">
    <property type="protein sequence ID" value="SDM42078.1"/>
    <property type="molecule type" value="Genomic_DNA"/>
</dbReference>